<dbReference type="InterPro" id="IPR011528">
    <property type="entry name" value="NERD"/>
</dbReference>
<evidence type="ECO:0000259" key="1">
    <source>
        <dbReference type="PROSITE" id="PS50965"/>
    </source>
</evidence>
<evidence type="ECO:0000313" key="3">
    <source>
        <dbReference type="Proteomes" id="UP000533637"/>
    </source>
</evidence>
<dbReference type="PROSITE" id="PS50965">
    <property type="entry name" value="NERD"/>
    <property type="match status" value="1"/>
</dbReference>
<gene>
    <name evidence="2" type="ORF">GGQ57_003340</name>
</gene>
<organism evidence="2 3">
    <name type="scientific">Parabacteroides faecis</name>
    <dbReference type="NCBI Taxonomy" id="1217282"/>
    <lineage>
        <taxon>Bacteria</taxon>
        <taxon>Pseudomonadati</taxon>
        <taxon>Bacteroidota</taxon>
        <taxon>Bacteroidia</taxon>
        <taxon>Bacteroidales</taxon>
        <taxon>Tannerellaceae</taxon>
        <taxon>Parabacteroides</taxon>
    </lineage>
</organism>
<reference evidence="2 3" key="1">
    <citation type="submission" date="2020-08" db="EMBL/GenBank/DDBJ databases">
        <title>Genomic Encyclopedia of Type Strains, Phase IV (KMG-IV): sequencing the most valuable type-strain genomes for metagenomic binning, comparative biology and taxonomic classification.</title>
        <authorList>
            <person name="Goeker M."/>
        </authorList>
    </citation>
    <scope>NUCLEOTIDE SEQUENCE [LARGE SCALE GENOMIC DNA]</scope>
    <source>
        <strain evidence="2 3">DSM 102983</strain>
    </source>
</reference>
<comment type="caution">
    <text evidence="2">The sequence shown here is derived from an EMBL/GenBank/DDBJ whole genome shotgun (WGS) entry which is preliminary data.</text>
</comment>
<feature type="domain" description="NERD" evidence="1">
    <location>
        <begin position="1"/>
        <end position="39"/>
    </location>
</feature>
<sequence length="39" mass="4718">MCQKYEVFDWFGIFNKNDSLFITDRVVCAELIIFVVKER</sequence>
<name>A0ABR6KRL1_9BACT</name>
<accession>A0ABR6KRL1</accession>
<dbReference type="EMBL" id="JACHOC010000006">
    <property type="protein sequence ID" value="MBB4623428.1"/>
    <property type="molecule type" value="Genomic_DNA"/>
</dbReference>
<keyword evidence="3" id="KW-1185">Reference proteome</keyword>
<proteinExistence type="predicted"/>
<evidence type="ECO:0000313" key="2">
    <source>
        <dbReference type="EMBL" id="MBB4623428.1"/>
    </source>
</evidence>
<protein>
    <recommendedName>
        <fullName evidence="1">NERD domain-containing protein</fullName>
    </recommendedName>
</protein>
<dbReference type="Proteomes" id="UP000533637">
    <property type="component" value="Unassembled WGS sequence"/>
</dbReference>